<dbReference type="Proteomes" id="UP001152759">
    <property type="component" value="Chromosome 10"/>
</dbReference>
<sequence length="358" mass="40152">MAPIPAEQCGPLPRKPKLKPKSSRDRRRRRERQTSSSSSSASSSSYSDGSPTRPGSHPPSFQPPVPSELLSTTAPASDYLLSLVKARPPNADYEVQSTHGEKCTKLRVLQPLDEDRFKYKEYAPSDKTLLSVLIQVLRDLEEPSTSALPVLIDVHEGRGYRTQLWVRRSAYTRPYAPLPLSTLPESFKPFIYWLNEKIWLAENPDNPGRPASDQLLSRVKALPKESFIPTEGDSAIHISGYGTDELRFAETLNPGDGTLLRVLRMALGLEDSSGLPVLTNVLEVPTTRWQDWIRRSAMNDSKAPFPAEPMKELPESFKRFLSLVNEEIWRDKADAASLRLIPVEKSPVESMRSSSKNF</sequence>
<keyword evidence="3" id="KW-1185">Reference proteome</keyword>
<organism evidence="2 3">
    <name type="scientific">Bemisia tabaci</name>
    <name type="common">Sweetpotato whitefly</name>
    <name type="synonym">Aleurodes tabaci</name>
    <dbReference type="NCBI Taxonomy" id="7038"/>
    <lineage>
        <taxon>Eukaryota</taxon>
        <taxon>Metazoa</taxon>
        <taxon>Ecdysozoa</taxon>
        <taxon>Arthropoda</taxon>
        <taxon>Hexapoda</taxon>
        <taxon>Insecta</taxon>
        <taxon>Pterygota</taxon>
        <taxon>Neoptera</taxon>
        <taxon>Paraneoptera</taxon>
        <taxon>Hemiptera</taxon>
        <taxon>Sternorrhyncha</taxon>
        <taxon>Aleyrodoidea</taxon>
        <taxon>Aleyrodidae</taxon>
        <taxon>Aleyrodinae</taxon>
        <taxon>Bemisia</taxon>
    </lineage>
</organism>
<proteinExistence type="predicted"/>
<evidence type="ECO:0000313" key="2">
    <source>
        <dbReference type="EMBL" id="CAH0383393.1"/>
    </source>
</evidence>
<dbReference type="AlphaFoldDB" id="A0A9P0A556"/>
<feature type="compositionally biased region" description="Basic residues" evidence="1">
    <location>
        <begin position="14"/>
        <end position="31"/>
    </location>
</feature>
<feature type="compositionally biased region" description="Pro residues" evidence="1">
    <location>
        <begin position="56"/>
        <end position="66"/>
    </location>
</feature>
<gene>
    <name evidence="2" type="ORF">BEMITA_LOCUS2847</name>
</gene>
<reference evidence="2" key="1">
    <citation type="submission" date="2021-12" db="EMBL/GenBank/DDBJ databases">
        <authorList>
            <person name="King R."/>
        </authorList>
    </citation>
    <scope>NUCLEOTIDE SEQUENCE</scope>
</reference>
<name>A0A9P0A556_BEMTA</name>
<evidence type="ECO:0000256" key="1">
    <source>
        <dbReference type="SAM" id="MobiDB-lite"/>
    </source>
</evidence>
<dbReference type="EMBL" id="OU963871">
    <property type="protein sequence ID" value="CAH0383393.1"/>
    <property type="molecule type" value="Genomic_DNA"/>
</dbReference>
<feature type="compositionally biased region" description="Low complexity" evidence="1">
    <location>
        <begin position="34"/>
        <end position="47"/>
    </location>
</feature>
<protein>
    <submittedName>
        <fullName evidence="2">Uncharacterized protein</fullName>
    </submittedName>
</protein>
<feature type="region of interest" description="Disordered" evidence="1">
    <location>
        <begin position="1"/>
        <end position="71"/>
    </location>
</feature>
<accession>A0A9P0A556</accession>
<evidence type="ECO:0000313" key="3">
    <source>
        <dbReference type="Proteomes" id="UP001152759"/>
    </source>
</evidence>